<dbReference type="AlphaFoldDB" id="A0A075LTA9"/>
<accession>A0A075LTA9</accession>
<dbReference type="InterPro" id="IPR010624">
    <property type="entry name" value="KaiC_dom"/>
</dbReference>
<name>A0A075LTA9_9EURY</name>
<organism evidence="4 5">
    <name type="scientific">Palaeococcus pacificus DY20341</name>
    <dbReference type="NCBI Taxonomy" id="1343739"/>
    <lineage>
        <taxon>Archaea</taxon>
        <taxon>Methanobacteriati</taxon>
        <taxon>Methanobacteriota</taxon>
        <taxon>Thermococci</taxon>
        <taxon>Thermococcales</taxon>
        <taxon>Thermococcaceae</taxon>
        <taxon>Palaeococcus</taxon>
    </lineage>
</organism>
<evidence type="ECO:0000259" key="3">
    <source>
        <dbReference type="PROSITE" id="PS51146"/>
    </source>
</evidence>
<dbReference type="PROSITE" id="PS51146">
    <property type="entry name" value="KAIC"/>
    <property type="match status" value="1"/>
</dbReference>
<reference evidence="4 5" key="2">
    <citation type="journal article" date="2015" name="Genome Announc.">
        <title>Complete Genome Sequence of Hyperthermophilic Piezophilic Archaeon Palaeococcus pacificus DY20341T, Isolated from Deep-Sea Hydrothermal Sediments.</title>
        <authorList>
            <person name="Zeng X."/>
            <person name="Jebbar M."/>
            <person name="Shao Z."/>
        </authorList>
    </citation>
    <scope>NUCLEOTIDE SEQUENCE [LARGE SCALE GENOMIC DNA]</scope>
    <source>
        <strain evidence="4 5">DY20341</strain>
    </source>
</reference>
<dbReference type="STRING" id="1343739.PAP_05720"/>
<dbReference type="EMBL" id="CP006019">
    <property type="protein sequence ID" value="AIF69544.1"/>
    <property type="molecule type" value="Genomic_DNA"/>
</dbReference>
<dbReference type="PANTHER" id="PTHR43637:SF3">
    <property type="entry name" value="FLAGELLA-RELATED PROTEIN H-RELATED"/>
    <property type="match status" value="1"/>
</dbReference>
<dbReference type="InterPro" id="IPR014774">
    <property type="entry name" value="KaiC-like_dom"/>
</dbReference>
<protein>
    <recommendedName>
        <fullName evidence="3">KaiC domain-containing protein</fullName>
    </recommendedName>
</protein>
<dbReference type="Proteomes" id="UP000027981">
    <property type="component" value="Chromosome"/>
</dbReference>
<feature type="domain" description="KaiC" evidence="3">
    <location>
        <begin position="16"/>
        <end position="253"/>
    </location>
</feature>
<evidence type="ECO:0000313" key="5">
    <source>
        <dbReference type="Proteomes" id="UP000027981"/>
    </source>
</evidence>
<dbReference type="OrthoDB" id="49590at2157"/>
<evidence type="ECO:0000256" key="2">
    <source>
        <dbReference type="ARBA" id="ARBA00022840"/>
    </source>
</evidence>
<dbReference type="HOGENOM" id="CLU_023669_2_0_2"/>
<dbReference type="KEGG" id="ppac:PAP_05720"/>
<evidence type="ECO:0000256" key="1">
    <source>
        <dbReference type="ARBA" id="ARBA00022741"/>
    </source>
</evidence>
<proteinExistence type="predicted"/>
<keyword evidence="1" id="KW-0547">Nucleotide-binding</keyword>
<sequence>MFPDDILQDRIEKDITRVSTGIIDELITGGIPKGSVILLIGDPKAGKTTFISQFMYNQVIYGAPVIGILTDVSKYEFLSNSLDFGWDFTPYVDDRLFIIDAYSSRIGGKPKFAFEEATITNVADMGQVISVIKDITLRIVQNANPSFITGVISSLTPLFFESEVKDIYKFLEDLKDLAHRHKQVWILEMNSGIEAPHVETMVKAIVDGIIELKLMEEDKTLRRYMRVYGMKRTRHVLSWVPYEITSTGIQIKL</sequence>
<reference evidence="5" key="1">
    <citation type="submission" date="2013-06" db="EMBL/GenBank/DDBJ databases">
        <title>Complete Genome Sequence of Hyperthermophilic Palaeococcus pacificus DY20341T, Isolated from a Deep-Sea Hydrothermal Sediments.</title>
        <authorList>
            <person name="Zeng X."/>
            <person name="Shao Z."/>
        </authorList>
    </citation>
    <scope>NUCLEOTIDE SEQUENCE [LARGE SCALE GENOMIC DNA]</scope>
    <source>
        <strain evidence="5">DY20341</strain>
    </source>
</reference>
<dbReference type="GO" id="GO:0005524">
    <property type="term" value="F:ATP binding"/>
    <property type="evidence" value="ECO:0007669"/>
    <property type="project" value="UniProtKB-KW"/>
</dbReference>
<gene>
    <name evidence="4" type="ORF">PAP_05720</name>
</gene>
<dbReference type="Gene3D" id="3.40.50.300">
    <property type="entry name" value="P-loop containing nucleotide triphosphate hydrolases"/>
    <property type="match status" value="1"/>
</dbReference>
<dbReference type="Pfam" id="PF06745">
    <property type="entry name" value="ATPase"/>
    <property type="match status" value="1"/>
</dbReference>
<dbReference type="eggNOG" id="arCOG01173">
    <property type="taxonomic scope" value="Archaea"/>
</dbReference>
<dbReference type="PANTHER" id="PTHR43637">
    <property type="entry name" value="UPF0273 PROTEIN TM_0370"/>
    <property type="match status" value="1"/>
</dbReference>
<keyword evidence="5" id="KW-1185">Reference proteome</keyword>
<dbReference type="InterPro" id="IPR027417">
    <property type="entry name" value="P-loop_NTPase"/>
</dbReference>
<evidence type="ECO:0000313" key="4">
    <source>
        <dbReference type="EMBL" id="AIF69544.1"/>
    </source>
</evidence>
<dbReference type="SUPFAM" id="SSF52540">
    <property type="entry name" value="P-loop containing nucleoside triphosphate hydrolases"/>
    <property type="match status" value="1"/>
</dbReference>
<keyword evidence="2" id="KW-0067">ATP-binding</keyword>